<dbReference type="AlphaFoldDB" id="A0AAU9D2Z0"/>
<feature type="domain" description="Solute-binding protein family 3/N-terminal" evidence="2">
    <location>
        <begin position="36"/>
        <end position="260"/>
    </location>
</feature>
<dbReference type="SMART" id="SM00062">
    <property type="entry name" value="PBPb"/>
    <property type="match status" value="1"/>
</dbReference>
<sequence>MIGVAVALMCGAAIAGCKPRSMREAQTVYGLVNPGTLTVACDFASPPMNFYDNSGAPRGFEYELLQTVADRLGLKVKYIEDTSVKDIPAALNEHKADMGASAIVVSDVGTVSDGVIIGRPYMAVGRDLIIARDAERTDLDDYNDPSVTIAVDAESASENWVRNRLPKAQIAQVKTADEGLVGVTEGTYSAAVYDDVTASYLLSGTYTNLMVANHVHNAGQYCFVYPEGSATLRDDIDQVMQDLESEGYIDSLETKWFGSVLD</sequence>
<name>A0AAU9D2Z0_9ACTN</name>
<dbReference type="CDD" id="cd13530">
    <property type="entry name" value="PBP2_peptides_like"/>
    <property type="match status" value="1"/>
</dbReference>
<accession>A0AAU9D2Z0</accession>
<dbReference type="SUPFAM" id="SSF53850">
    <property type="entry name" value="Periplasmic binding protein-like II"/>
    <property type="match status" value="1"/>
</dbReference>
<dbReference type="EMBL" id="AP025285">
    <property type="protein sequence ID" value="BDC91505.1"/>
    <property type="molecule type" value="Genomic_DNA"/>
</dbReference>
<keyword evidence="4" id="KW-1185">Reference proteome</keyword>
<dbReference type="KEGG" id="lcal:ATTO_13770"/>
<evidence type="ECO:0000313" key="4">
    <source>
        <dbReference type="Proteomes" id="UP001431186"/>
    </source>
</evidence>
<proteinExistence type="predicted"/>
<dbReference type="PANTHER" id="PTHR35936">
    <property type="entry name" value="MEMBRANE-BOUND LYTIC MUREIN TRANSGLYCOSYLASE F"/>
    <property type="match status" value="1"/>
</dbReference>
<dbReference type="Gene3D" id="3.40.190.10">
    <property type="entry name" value="Periplasmic binding protein-like II"/>
    <property type="match status" value="2"/>
</dbReference>
<evidence type="ECO:0000313" key="3">
    <source>
        <dbReference type="EMBL" id="BDC91505.1"/>
    </source>
</evidence>
<keyword evidence="1" id="KW-0732">Signal</keyword>
<dbReference type="Pfam" id="PF00497">
    <property type="entry name" value="SBP_bac_3"/>
    <property type="match status" value="1"/>
</dbReference>
<evidence type="ECO:0000256" key="1">
    <source>
        <dbReference type="ARBA" id="ARBA00022729"/>
    </source>
</evidence>
<dbReference type="Proteomes" id="UP001431186">
    <property type="component" value="Chromosome"/>
</dbReference>
<evidence type="ECO:0000259" key="2">
    <source>
        <dbReference type="SMART" id="SM00062"/>
    </source>
</evidence>
<gene>
    <name evidence="3" type="primary">glnH</name>
    <name evidence="3" type="ORF">ATTO_13770</name>
</gene>
<protein>
    <submittedName>
        <fullName evidence="3">Glutamine ABC transporter substrate-binding protein GlnH</fullName>
    </submittedName>
</protein>
<reference evidence="3" key="1">
    <citation type="submission" date="2021-11" db="EMBL/GenBank/DDBJ databases">
        <title>Complete genome sequence of Atopobiaceae bacterium TOC12.</title>
        <authorList>
            <person name="Morinaga K."/>
            <person name="Kusada H."/>
            <person name="Tamaki H."/>
        </authorList>
    </citation>
    <scope>NUCLEOTIDE SEQUENCE</scope>
    <source>
        <strain evidence="3">TOC12</strain>
    </source>
</reference>
<dbReference type="InterPro" id="IPR001638">
    <property type="entry name" value="Solute-binding_3/MltF_N"/>
</dbReference>
<organism evidence="3 4">
    <name type="scientific">Leptogranulimonas caecicola</name>
    <dbReference type="NCBI Taxonomy" id="2894156"/>
    <lineage>
        <taxon>Bacteria</taxon>
        <taxon>Bacillati</taxon>
        <taxon>Actinomycetota</taxon>
        <taxon>Coriobacteriia</taxon>
        <taxon>Coriobacteriales</taxon>
        <taxon>Kribbibacteriaceae</taxon>
        <taxon>Leptogranulimonas</taxon>
    </lineage>
</organism>